<dbReference type="SUPFAM" id="SSF50621">
    <property type="entry name" value="Alanine racemase C-terminal domain-like"/>
    <property type="match status" value="1"/>
</dbReference>
<keyword evidence="5" id="KW-1185">Reference proteome</keyword>
<dbReference type="GO" id="GO:0009089">
    <property type="term" value="P:lysine biosynthetic process via diaminopimelate"/>
    <property type="evidence" value="ECO:0007669"/>
    <property type="project" value="TreeGrafter"/>
</dbReference>
<dbReference type="CDD" id="cd06841">
    <property type="entry name" value="PLPDE_III_MccE_like"/>
    <property type="match status" value="1"/>
</dbReference>
<proteinExistence type="predicted"/>
<dbReference type="Proteomes" id="UP000298264">
    <property type="component" value="Unassembled WGS sequence"/>
</dbReference>
<dbReference type="Pfam" id="PF02784">
    <property type="entry name" value="Orn_Arg_deC_N"/>
    <property type="match status" value="1"/>
</dbReference>
<evidence type="ECO:0000256" key="2">
    <source>
        <dbReference type="ARBA" id="ARBA00022898"/>
    </source>
</evidence>
<dbReference type="AlphaFoldDB" id="A0A4R9LP61"/>
<comment type="cofactor">
    <cofactor evidence="1">
        <name>pyridoxal 5'-phosphate</name>
        <dbReference type="ChEBI" id="CHEBI:597326"/>
    </cofactor>
</comment>
<dbReference type="OrthoDB" id="9805604at2"/>
<dbReference type="Gene3D" id="3.20.20.10">
    <property type="entry name" value="Alanine racemase"/>
    <property type="match status" value="1"/>
</dbReference>
<sequence>MSKKVYLRPSIKKQHLGAANKFAGFHPPETISSIDGMAVEDLLNKYGSPLFIFSETTIRKKIAAYKQAFESRYPMFQPTWSYKTNYLNDICKVFHKEGFWAETVSAFEYEKARKNGIPGNRIIFNGPYKPYEALKLAVSEGARIHADHLDEVKDLMKIADELGRKVDVSIRISMDTGSYPTWSRFGFNLESGHAMEAATKIAESGGKLNLTGVHSHIGTFMLEPSAYKKAALQISKFYKVLRDDLRQPMQYIDLGGGFVSANKLKNIYLSGASLLPSFDQYAEEICSALYDAFSPEEPPTLFLESGRALVDESGFLASTVVGTKTLPTGKRALILDAGVNLLYTSTWYDLNVSPIKEYSKDFEEVILYGPLCMNIDIVRETCILPNMARGESLLIHPVGAYNVTQWMQFIEMRPAVVLIQTNGQVKQIRRRETTDDINAMEVDS</sequence>
<protein>
    <submittedName>
        <fullName evidence="4">Diaminopimelate decarboxylase</fullName>
    </submittedName>
</protein>
<dbReference type="EMBL" id="RQHV01000042">
    <property type="protein sequence ID" value="TGN10865.1"/>
    <property type="molecule type" value="Genomic_DNA"/>
</dbReference>
<comment type="caution">
    <text evidence="4">The sequence shown here is derived from an EMBL/GenBank/DDBJ whole genome shotgun (WGS) entry which is preliminary data.</text>
</comment>
<evidence type="ECO:0000259" key="3">
    <source>
        <dbReference type="Pfam" id="PF02784"/>
    </source>
</evidence>
<dbReference type="Gene3D" id="2.40.37.10">
    <property type="entry name" value="Lyase, Ornithine Decarboxylase, Chain A, domain 1"/>
    <property type="match status" value="1"/>
</dbReference>
<dbReference type="PANTHER" id="PTHR43727">
    <property type="entry name" value="DIAMINOPIMELATE DECARBOXYLASE"/>
    <property type="match status" value="1"/>
</dbReference>
<evidence type="ECO:0000313" key="5">
    <source>
        <dbReference type="Proteomes" id="UP000298264"/>
    </source>
</evidence>
<name>A0A4R9LP61_9LEPT</name>
<dbReference type="SUPFAM" id="SSF51419">
    <property type="entry name" value="PLP-binding barrel"/>
    <property type="match status" value="1"/>
</dbReference>
<gene>
    <name evidence="4" type="ORF">EHS11_06685</name>
</gene>
<keyword evidence="2" id="KW-0663">Pyridoxal phosphate</keyword>
<feature type="domain" description="Orn/DAP/Arg decarboxylase 2 N-terminal" evidence="3">
    <location>
        <begin position="58"/>
        <end position="310"/>
    </location>
</feature>
<dbReference type="RefSeq" id="WP_135763628.1">
    <property type="nucleotide sequence ID" value="NZ_RQHV01000042.1"/>
</dbReference>
<accession>A0A4R9LP61</accession>
<dbReference type="InterPro" id="IPR009006">
    <property type="entry name" value="Ala_racemase/Decarboxylase_C"/>
</dbReference>
<reference evidence="4" key="1">
    <citation type="journal article" date="2019" name="PLoS Negl. Trop. Dis.">
        <title>Revisiting the worldwide diversity of Leptospira species in the environment.</title>
        <authorList>
            <person name="Vincent A.T."/>
            <person name="Schiettekatte O."/>
            <person name="Bourhy P."/>
            <person name="Veyrier F.J."/>
            <person name="Picardeau M."/>
        </authorList>
    </citation>
    <scope>NUCLEOTIDE SEQUENCE [LARGE SCALE GENOMIC DNA]</scope>
    <source>
        <strain evidence="4">201400974</strain>
    </source>
</reference>
<evidence type="ECO:0000313" key="4">
    <source>
        <dbReference type="EMBL" id="TGN10865.1"/>
    </source>
</evidence>
<dbReference type="PANTHER" id="PTHR43727:SF2">
    <property type="entry name" value="GROUP IV DECARBOXYLASE"/>
    <property type="match status" value="1"/>
</dbReference>
<dbReference type="GO" id="GO:0008836">
    <property type="term" value="F:diaminopimelate decarboxylase activity"/>
    <property type="evidence" value="ECO:0007669"/>
    <property type="project" value="TreeGrafter"/>
</dbReference>
<evidence type="ECO:0000256" key="1">
    <source>
        <dbReference type="ARBA" id="ARBA00001933"/>
    </source>
</evidence>
<dbReference type="InterPro" id="IPR022644">
    <property type="entry name" value="De-COase2_N"/>
</dbReference>
<dbReference type="InterPro" id="IPR029066">
    <property type="entry name" value="PLP-binding_barrel"/>
</dbReference>
<organism evidence="4 5">
    <name type="scientific">Leptospira ilyithenensis</name>
    <dbReference type="NCBI Taxonomy" id="2484901"/>
    <lineage>
        <taxon>Bacteria</taxon>
        <taxon>Pseudomonadati</taxon>
        <taxon>Spirochaetota</taxon>
        <taxon>Spirochaetia</taxon>
        <taxon>Leptospirales</taxon>
        <taxon>Leptospiraceae</taxon>
        <taxon>Leptospira</taxon>
    </lineage>
</organism>